<dbReference type="Gene3D" id="3.80.10.10">
    <property type="entry name" value="Ribonuclease Inhibitor"/>
    <property type="match status" value="1"/>
</dbReference>
<dbReference type="InterPro" id="IPR032675">
    <property type="entry name" value="LRR_dom_sf"/>
</dbReference>
<keyword evidence="2" id="KW-1185">Reference proteome</keyword>
<accession>A0ABR3EV49</accession>
<evidence type="ECO:0008006" key="3">
    <source>
        <dbReference type="Google" id="ProtNLM"/>
    </source>
</evidence>
<dbReference type="Proteomes" id="UP001465976">
    <property type="component" value="Unassembled WGS sequence"/>
</dbReference>
<protein>
    <recommendedName>
        <fullName evidence="3">F-box domain-containing protein</fullName>
    </recommendedName>
</protein>
<organism evidence="1 2">
    <name type="scientific">Marasmius crinis-equi</name>
    <dbReference type="NCBI Taxonomy" id="585013"/>
    <lineage>
        <taxon>Eukaryota</taxon>
        <taxon>Fungi</taxon>
        <taxon>Dikarya</taxon>
        <taxon>Basidiomycota</taxon>
        <taxon>Agaricomycotina</taxon>
        <taxon>Agaricomycetes</taxon>
        <taxon>Agaricomycetidae</taxon>
        <taxon>Agaricales</taxon>
        <taxon>Marasmiineae</taxon>
        <taxon>Marasmiaceae</taxon>
        <taxon>Marasmius</taxon>
    </lineage>
</organism>
<evidence type="ECO:0000313" key="1">
    <source>
        <dbReference type="EMBL" id="KAL0566775.1"/>
    </source>
</evidence>
<gene>
    <name evidence="1" type="ORF">V5O48_015231</name>
</gene>
<comment type="caution">
    <text evidence="1">The sequence shown here is derived from an EMBL/GenBank/DDBJ whole genome shotgun (WGS) entry which is preliminary data.</text>
</comment>
<name>A0ABR3EV49_9AGAR</name>
<dbReference type="SUPFAM" id="SSF52047">
    <property type="entry name" value="RNI-like"/>
    <property type="match status" value="1"/>
</dbReference>
<dbReference type="EMBL" id="JBAHYK010001778">
    <property type="protein sequence ID" value="KAL0566775.1"/>
    <property type="molecule type" value="Genomic_DNA"/>
</dbReference>
<evidence type="ECO:0000313" key="2">
    <source>
        <dbReference type="Proteomes" id="UP001465976"/>
    </source>
</evidence>
<reference evidence="1 2" key="1">
    <citation type="submission" date="2024-02" db="EMBL/GenBank/DDBJ databases">
        <title>A draft genome for the cacao thread blight pathogen Marasmius crinis-equi.</title>
        <authorList>
            <person name="Cohen S.P."/>
            <person name="Baruah I.K."/>
            <person name="Amoako-Attah I."/>
            <person name="Bukari Y."/>
            <person name="Meinhardt L.W."/>
            <person name="Bailey B.A."/>
        </authorList>
    </citation>
    <scope>NUCLEOTIDE SEQUENCE [LARGE SCALE GENOMIC DNA]</scope>
    <source>
        <strain evidence="1 2">GH-76</strain>
    </source>
</reference>
<sequence length="493" mass="54957">MPQNVSKETGGQQLFTAIEHRIPVEIWQSIFAFVCSSKECGYALLLDSSDPLKPPFKFPPFIISQVCSRWREAAINSPPLWSSISIKLSSLPYFASDILQLYLENSKQSRLDIRIHGDHLFAYIHKEIKMTWNTLVPHFRRCKSLSCSKLAGEFRIPKESFPNLVTLEDTFIAVDAQWQSYFQVAPELTTIKTFCLYPYRTFPYSQLTSMDCRYLQQHQVETLIRHILPSSKRLQCLTVGVDVSRGGRESEGSIALDQAENLPALRKLVLSDGGSGAFMDSISLRDIFESFKAPGLTSLRVECAENRRSGWSPSFVAFLSQASASLQHFTLSIRHCTVPEPQTLSSLVEMVPNLTEFGLEMENGSWAIPGARRLDIQVYQAFARSYVGNLFFDLQVADHVPAVLAPRLTSVSVSLPDLQLDSDALARVLSAAESRTPTRLSVSTRGAGMQPLTNLRIAYRSGLDTGGEATGQASKGVERLLQNGVQVAIEDFY</sequence>
<proteinExistence type="predicted"/>